<reference evidence="1 2" key="1">
    <citation type="submission" date="2015-08" db="EMBL/GenBank/DDBJ databases">
        <title>Emmonsia species relationships and genome sequence.</title>
        <authorList>
            <person name="Cuomo C.A."/>
            <person name="Schwartz I.S."/>
            <person name="Kenyon C."/>
            <person name="De Hoog G.S."/>
            <person name="Govender N.P."/>
            <person name="Botha A."/>
            <person name="Moreno L."/>
            <person name="De Vries M."/>
            <person name="Munoz J.F."/>
            <person name="Stielow J.B."/>
        </authorList>
    </citation>
    <scope>NUCLEOTIDE SEQUENCE [LARGE SCALE GENOMIC DNA]</scope>
    <source>
        <strain evidence="1 2">EI222</strain>
    </source>
</reference>
<protein>
    <submittedName>
        <fullName evidence="1">Uncharacterized protein</fullName>
    </submittedName>
</protein>
<sequence>MPLMYEAEWGRRPAFLAGKVKTEEQIRKERRGEVKSEARCTAEVGHGQMHHWNPADDSPIARQLRMNNNACLSRSSELSRAAALAGRTLINPGSLRALVLGLLHGKPLDEKPKLAEVPVTREKSGSLIRFSKSDNNACQSGARSVRFANQNNRKILFRGCVKKAQPGRPLYNYQMAKRITHHGI</sequence>
<proteinExistence type="predicted"/>
<keyword evidence="2" id="KW-1185">Reference proteome</keyword>
<comment type="caution">
    <text evidence="1">The sequence shown here is derived from an EMBL/GenBank/DDBJ whole genome shotgun (WGS) entry which is preliminary data.</text>
</comment>
<organism evidence="1 2">
    <name type="scientific">Blastomyces percursus</name>
    <dbReference type="NCBI Taxonomy" id="1658174"/>
    <lineage>
        <taxon>Eukaryota</taxon>
        <taxon>Fungi</taxon>
        <taxon>Dikarya</taxon>
        <taxon>Ascomycota</taxon>
        <taxon>Pezizomycotina</taxon>
        <taxon>Eurotiomycetes</taxon>
        <taxon>Eurotiomycetidae</taxon>
        <taxon>Onygenales</taxon>
        <taxon>Ajellomycetaceae</taxon>
        <taxon>Blastomyces</taxon>
    </lineage>
</organism>
<gene>
    <name evidence="1" type="ORF">ACJ73_01078</name>
</gene>
<accession>A0A1J9RHQ3</accession>
<dbReference type="VEuPathDB" id="FungiDB:ACJ73_01078"/>
<dbReference type="AlphaFoldDB" id="A0A1J9RHQ3"/>
<dbReference type="EMBL" id="LGTZ01000090">
    <property type="protein sequence ID" value="OJD27516.1"/>
    <property type="molecule type" value="Genomic_DNA"/>
</dbReference>
<dbReference type="Proteomes" id="UP000242791">
    <property type="component" value="Unassembled WGS sequence"/>
</dbReference>
<evidence type="ECO:0000313" key="1">
    <source>
        <dbReference type="EMBL" id="OJD27516.1"/>
    </source>
</evidence>
<name>A0A1J9RHQ3_9EURO</name>
<evidence type="ECO:0000313" key="2">
    <source>
        <dbReference type="Proteomes" id="UP000242791"/>
    </source>
</evidence>